<dbReference type="GO" id="GO:0008476">
    <property type="term" value="F:protein-tyrosine sulfotransferase activity"/>
    <property type="evidence" value="ECO:0007669"/>
    <property type="project" value="InterPro"/>
</dbReference>
<dbReference type="PROSITE" id="PS50005">
    <property type="entry name" value="TPR"/>
    <property type="match status" value="4"/>
</dbReference>
<dbReference type="Gene3D" id="1.25.40.10">
    <property type="entry name" value="Tetratricopeptide repeat domain"/>
    <property type="match status" value="2"/>
</dbReference>
<keyword evidence="3" id="KW-0449">Lipoprotein</keyword>
<evidence type="ECO:0000256" key="2">
    <source>
        <dbReference type="PROSITE-ProRule" id="PRU00339"/>
    </source>
</evidence>
<keyword evidence="4" id="KW-1185">Reference proteome</keyword>
<dbReference type="InterPro" id="IPR011990">
    <property type="entry name" value="TPR-like_helical_dom_sf"/>
</dbReference>
<sequence>MSRCCERYANIAFYCMTLESPVSAFSDVHFTSSKIMPTNKQTLQLFQAGRLQEAEVLIQKMIASNQFDAEGWHLAAVIALQQKNYSEAGLRIEQCLQRDNAKAEFWNTRGAVLLELREFERSFESFAKAVELRPDYVEAWRNRGLPLQRSGHREAAQNVYREATIKFPRDSESWSLLADSLLESRQISDACEAAEELVALQPNSLRGHLLLIRSYLTGEFFEAVEYAITLARQQCDDDPRLDELEAIVQLKLENYPAAIEVFERVVQFQPHNDACQINLAIAYLRSGRRDKFEELFSVILGQQQSHPNLLHRLGLELIDQTDWKNAIRLYEPLAVQFPENPALQFGLIKTLMGLNQINQAENLLGKISPSHHHVTDFRLLQAHIARSQNQSDHAIRALRHLLAEDPNHIEGCRLLAEELLKSSAVVGAVAGLGSPRRQRLEEALLVCQRGLSYKDDEELLYLQAKALHAIQRPLEAIVILNQLAETTTEAKVLHLLGQCQLDLGTIEESRESFQKALQSDPNYVPAHYHLAFSGEFADVDQRILEVQNRLNDGQLSIRHQSLLWMALGRAYDAKKLYAEAFDAYLRGNQLKPRPDFTTNERHNVADHQHFMSEIAAVFDCDFFNQRSEMGHSSELPVFIVGMPRTGTTLTEQILSSHSHVYAAGELQEVGAWPIQIECMICTRPLKYPSAARELNQKQVRHLASRHARFLTGHDPTALRIVDKMPTNFLHLGMIGLLFPNARIIHCIRDPRDVAISCIRQNLDWPFCDLEQLGPYITAYQNLMKHWEATIPNPIYPLSYETLVTNPDQEIRRLIEFCNLPWQDQCLSFDESERAVITPSKTQVRKPMYQSSIGAWKRYETQLLNYDLPVPGN</sequence>
<evidence type="ECO:0000313" key="3">
    <source>
        <dbReference type="EMBL" id="TWT59744.1"/>
    </source>
</evidence>
<dbReference type="SUPFAM" id="SSF48452">
    <property type="entry name" value="TPR-like"/>
    <property type="match status" value="3"/>
</dbReference>
<dbReference type="Pfam" id="PF14559">
    <property type="entry name" value="TPR_19"/>
    <property type="match status" value="2"/>
</dbReference>
<dbReference type="InterPro" id="IPR019734">
    <property type="entry name" value="TPR_rpt"/>
</dbReference>
<dbReference type="Proteomes" id="UP000316095">
    <property type="component" value="Unassembled WGS sequence"/>
</dbReference>
<dbReference type="Pfam" id="PF13432">
    <property type="entry name" value="TPR_16"/>
    <property type="match status" value="1"/>
</dbReference>
<dbReference type="SMART" id="SM00028">
    <property type="entry name" value="TPR"/>
    <property type="match status" value="9"/>
</dbReference>
<dbReference type="PANTHER" id="PTHR12788:SF10">
    <property type="entry name" value="PROTEIN-TYROSINE SULFOTRANSFERASE"/>
    <property type="match status" value="1"/>
</dbReference>
<accession>A0A5C5XAB9</accession>
<evidence type="ECO:0000256" key="1">
    <source>
        <dbReference type="ARBA" id="ARBA00022679"/>
    </source>
</evidence>
<name>A0A5C5XAB9_9PLAN</name>
<dbReference type="AlphaFoldDB" id="A0A5C5XAB9"/>
<dbReference type="Pfam" id="PF13181">
    <property type="entry name" value="TPR_8"/>
    <property type="match status" value="2"/>
</dbReference>
<feature type="repeat" description="TPR" evidence="2">
    <location>
        <begin position="239"/>
        <end position="272"/>
    </location>
</feature>
<feature type="repeat" description="TPR" evidence="2">
    <location>
        <begin position="490"/>
        <end position="523"/>
    </location>
</feature>
<dbReference type="PANTHER" id="PTHR12788">
    <property type="entry name" value="PROTEIN-TYROSINE SULFOTRANSFERASE 2"/>
    <property type="match status" value="1"/>
</dbReference>
<gene>
    <name evidence="3" type="ORF">Pan54_04540</name>
</gene>
<evidence type="ECO:0000313" key="4">
    <source>
        <dbReference type="Proteomes" id="UP000316095"/>
    </source>
</evidence>
<dbReference type="EMBL" id="SJPG01000001">
    <property type="protein sequence ID" value="TWT59744.1"/>
    <property type="molecule type" value="Genomic_DNA"/>
</dbReference>
<dbReference type="OrthoDB" id="9777890at2"/>
<reference evidence="3 4" key="1">
    <citation type="submission" date="2019-02" db="EMBL/GenBank/DDBJ databases">
        <title>Deep-cultivation of Planctomycetes and their phenomic and genomic characterization uncovers novel biology.</title>
        <authorList>
            <person name="Wiegand S."/>
            <person name="Jogler M."/>
            <person name="Boedeker C."/>
            <person name="Pinto D."/>
            <person name="Vollmers J."/>
            <person name="Rivas-Marin E."/>
            <person name="Kohn T."/>
            <person name="Peeters S.H."/>
            <person name="Heuer A."/>
            <person name="Rast P."/>
            <person name="Oberbeckmann S."/>
            <person name="Bunk B."/>
            <person name="Jeske O."/>
            <person name="Meyerdierks A."/>
            <person name="Storesund J.E."/>
            <person name="Kallscheuer N."/>
            <person name="Luecker S."/>
            <person name="Lage O.M."/>
            <person name="Pohl T."/>
            <person name="Merkel B.J."/>
            <person name="Hornburger P."/>
            <person name="Mueller R.-W."/>
            <person name="Bruemmer F."/>
            <person name="Labrenz M."/>
            <person name="Spormann A.M."/>
            <person name="Op Den Camp H."/>
            <person name="Overmann J."/>
            <person name="Amann R."/>
            <person name="Jetten M.S.M."/>
            <person name="Mascher T."/>
            <person name="Medema M.H."/>
            <person name="Devos D.P."/>
            <person name="Kaster A.-K."/>
            <person name="Ovreas L."/>
            <person name="Rohde M."/>
            <person name="Galperin M.Y."/>
            <person name="Jogler C."/>
        </authorList>
    </citation>
    <scope>NUCLEOTIDE SEQUENCE [LARGE SCALE GENOMIC DNA]</scope>
    <source>
        <strain evidence="3 4">Pan54</strain>
    </source>
</reference>
<keyword evidence="1" id="KW-0808">Transferase</keyword>
<protein>
    <submittedName>
        <fullName evidence="3">Lipoprotein NlpI</fullName>
    </submittedName>
</protein>
<keyword evidence="2" id="KW-0802">TPR repeat</keyword>
<dbReference type="Gene3D" id="3.40.50.300">
    <property type="entry name" value="P-loop containing nucleotide triphosphate hydrolases"/>
    <property type="match status" value="1"/>
</dbReference>
<dbReference type="Pfam" id="PF13469">
    <property type="entry name" value="Sulfotransfer_3"/>
    <property type="match status" value="1"/>
</dbReference>
<dbReference type="InterPro" id="IPR026634">
    <property type="entry name" value="TPST-like"/>
</dbReference>
<proteinExistence type="predicted"/>
<dbReference type="SUPFAM" id="SSF52540">
    <property type="entry name" value="P-loop containing nucleoside triphosphate hydrolases"/>
    <property type="match status" value="1"/>
</dbReference>
<organism evidence="3 4">
    <name type="scientific">Rubinisphaera italica</name>
    <dbReference type="NCBI Taxonomy" id="2527969"/>
    <lineage>
        <taxon>Bacteria</taxon>
        <taxon>Pseudomonadati</taxon>
        <taxon>Planctomycetota</taxon>
        <taxon>Planctomycetia</taxon>
        <taxon>Planctomycetales</taxon>
        <taxon>Planctomycetaceae</taxon>
        <taxon>Rubinisphaera</taxon>
    </lineage>
</organism>
<dbReference type="InterPro" id="IPR027417">
    <property type="entry name" value="P-loop_NTPase"/>
</dbReference>
<feature type="repeat" description="TPR" evidence="2">
    <location>
        <begin position="103"/>
        <end position="136"/>
    </location>
</feature>
<comment type="caution">
    <text evidence="3">The sequence shown here is derived from an EMBL/GenBank/DDBJ whole genome shotgun (WGS) entry which is preliminary data.</text>
</comment>
<feature type="repeat" description="TPR" evidence="2">
    <location>
        <begin position="561"/>
        <end position="594"/>
    </location>
</feature>